<feature type="signal peptide" evidence="2">
    <location>
        <begin position="1"/>
        <end position="22"/>
    </location>
</feature>
<keyword evidence="2" id="KW-0732">Signal</keyword>
<accession>A0A7Y0LE05</accession>
<dbReference type="Proteomes" id="UP000568664">
    <property type="component" value="Unassembled WGS sequence"/>
</dbReference>
<dbReference type="EMBL" id="JABBXH010000004">
    <property type="protein sequence ID" value="NMP32711.1"/>
    <property type="molecule type" value="Genomic_DNA"/>
</dbReference>
<evidence type="ECO:0000256" key="2">
    <source>
        <dbReference type="SAM" id="SignalP"/>
    </source>
</evidence>
<protein>
    <submittedName>
        <fullName evidence="3">Amino acid ABC transporter substrate-binding protein</fullName>
    </submittedName>
</protein>
<dbReference type="RefSeq" id="WP_169076011.1">
    <property type="nucleotide sequence ID" value="NZ_JABBXH010000004.1"/>
</dbReference>
<feature type="chain" id="PRO_5030955348" evidence="2">
    <location>
        <begin position="23"/>
        <end position="246"/>
    </location>
</feature>
<gene>
    <name evidence="3" type="ORF">HII17_14205</name>
</gene>
<name>A0A7Y0LE05_9GAMM</name>
<evidence type="ECO:0000313" key="4">
    <source>
        <dbReference type="Proteomes" id="UP000568664"/>
    </source>
</evidence>
<comment type="similarity">
    <text evidence="1">Belongs to the bacterial solute-binding protein 3 family.</text>
</comment>
<organism evidence="3 4">
    <name type="scientific">Thalassotalea algicola</name>
    <dbReference type="NCBI Taxonomy" id="2716224"/>
    <lineage>
        <taxon>Bacteria</taxon>
        <taxon>Pseudomonadati</taxon>
        <taxon>Pseudomonadota</taxon>
        <taxon>Gammaproteobacteria</taxon>
        <taxon>Alteromonadales</taxon>
        <taxon>Colwelliaceae</taxon>
        <taxon>Thalassotalea</taxon>
    </lineage>
</organism>
<dbReference type="SUPFAM" id="SSF53850">
    <property type="entry name" value="Periplasmic binding protein-like II"/>
    <property type="match status" value="1"/>
</dbReference>
<sequence>MPLFIKRIISYLFVIISTSAQAAEKLDVIVGLSKPPYVLEDQQKGYELELVRTLLAKMDKRPNYIFVPFGRSEKMLKSEGIDALLTANPVIITDRALLSDVYITYQNVAISLASRNLCIETVEDLANYSITAFQNAHKILGETFAKSANESSMYTQVARQKVQVEMLLKGRTDTIVLDINIFNFFFKDYLDKHSPDQIKVHYIFPPSPYRMAFKNKAFVSQFNQSYAEYSKTNAYLALKKKYGLPN</sequence>
<evidence type="ECO:0000256" key="1">
    <source>
        <dbReference type="ARBA" id="ARBA00010333"/>
    </source>
</evidence>
<dbReference type="Gene3D" id="3.40.190.10">
    <property type="entry name" value="Periplasmic binding protein-like II"/>
    <property type="match status" value="2"/>
</dbReference>
<comment type="caution">
    <text evidence="3">The sequence shown here is derived from an EMBL/GenBank/DDBJ whole genome shotgun (WGS) entry which is preliminary data.</text>
</comment>
<dbReference type="PANTHER" id="PTHR35936">
    <property type="entry name" value="MEMBRANE-BOUND LYTIC MUREIN TRANSGLYCOSYLASE F"/>
    <property type="match status" value="1"/>
</dbReference>
<proteinExistence type="inferred from homology"/>
<reference evidence="3 4" key="1">
    <citation type="submission" date="2020-04" db="EMBL/GenBank/DDBJ databases">
        <title>Thalassotalea sp. M1531, isolated from the surface of marine red alga.</title>
        <authorList>
            <person name="Pang L."/>
            <person name="Lu D.-C."/>
        </authorList>
    </citation>
    <scope>NUCLEOTIDE SEQUENCE [LARGE SCALE GENOMIC DNA]</scope>
    <source>
        <strain evidence="3 4">M1531</strain>
    </source>
</reference>
<dbReference type="AlphaFoldDB" id="A0A7Y0LE05"/>
<keyword evidence="4" id="KW-1185">Reference proteome</keyword>
<dbReference type="PANTHER" id="PTHR35936:SF19">
    <property type="entry name" value="AMINO-ACID-BINDING PROTEIN YXEM-RELATED"/>
    <property type="match status" value="1"/>
</dbReference>
<evidence type="ECO:0000313" key="3">
    <source>
        <dbReference type="EMBL" id="NMP32711.1"/>
    </source>
</evidence>